<protein>
    <submittedName>
        <fullName evidence="2">Uncharacterized protein</fullName>
    </submittedName>
</protein>
<dbReference type="Proteomes" id="UP000297245">
    <property type="component" value="Unassembled WGS sequence"/>
</dbReference>
<name>A0A4S8LLB6_DENBC</name>
<evidence type="ECO:0000256" key="1">
    <source>
        <dbReference type="SAM" id="MobiDB-lite"/>
    </source>
</evidence>
<sequence length="121" mass="12963">MENKDTMENKEVAMCHGNKVLIEKYEGMIGEGDGNSKTNEQSLAATAAATSTGSKTQSHRVWDCCLKSQTDFVSAVEAADIESEQQLLQQLLQGPKKAVPSHTDFGSAAGAAAIECQCWLL</sequence>
<keyword evidence="3" id="KW-1185">Reference proteome</keyword>
<evidence type="ECO:0000313" key="3">
    <source>
        <dbReference type="Proteomes" id="UP000297245"/>
    </source>
</evidence>
<feature type="region of interest" description="Disordered" evidence="1">
    <location>
        <begin position="29"/>
        <end position="51"/>
    </location>
</feature>
<accession>A0A4S8LLB6</accession>
<gene>
    <name evidence="2" type="ORF">K435DRAFT_864738</name>
</gene>
<organism evidence="2 3">
    <name type="scientific">Dendrothele bispora (strain CBS 962.96)</name>
    <dbReference type="NCBI Taxonomy" id="1314807"/>
    <lineage>
        <taxon>Eukaryota</taxon>
        <taxon>Fungi</taxon>
        <taxon>Dikarya</taxon>
        <taxon>Basidiomycota</taxon>
        <taxon>Agaricomycotina</taxon>
        <taxon>Agaricomycetes</taxon>
        <taxon>Agaricomycetidae</taxon>
        <taxon>Agaricales</taxon>
        <taxon>Agaricales incertae sedis</taxon>
        <taxon>Dendrothele</taxon>
    </lineage>
</organism>
<feature type="compositionally biased region" description="Low complexity" evidence="1">
    <location>
        <begin position="42"/>
        <end position="51"/>
    </location>
</feature>
<dbReference type="AlphaFoldDB" id="A0A4S8LLB6"/>
<evidence type="ECO:0000313" key="2">
    <source>
        <dbReference type="EMBL" id="THU89984.1"/>
    </source>
</evidence>
<proteinExistence type="predicted"/>
<reference evidence="2 3" key="1">
    <citation type="journal article" date="2019" name="Nat. Ecol. Evol.">
        <title>Megaphylogeny resolves global patterns of mushroom evolution.</title>
        <authorList>
            <person name="Varga T."/>
            <person name="Krizsan K."/>
            <person name="Foldi C."/>
            <person name="Dima B."/>
            <person name="Sanchez-Garcia M."/>
            <person name="Sanchez-Ramirez S."/>
            <person name="Szollosi G.J."/>
            <person name="Szarkandi J.G."/>
            <person name="Papp V."/>
            <person name="Albert L."/>
            <person name="Andreopoulos W."/>
            <person name="Angelini C."/>
            <person name="Antonin V."/>
            <person name="Barry K.W."/>
            <person name="Bougher N.L."/>
            <person name="Buchanan P."/>
            <person name="Buyck B."/>
            <person name="Bense V."/>
            <person name="Catcheside P."/>
            <person name="Chovatia M."/>
            <person name="Cooper J."/>
            <person name="Damon W."/>
            <person name="Desjardin D."/>
            <person name="Finy P."/>
            <person name="Geml J."/>
            <person name="Haridas S."/>
            <person name="Hughes K."/>
            <person name="Justo A."/>
            <person name="Karasinski D."/>
            <person name="Kautmanova I."/>
            <person name="Kiss B."/>
            <person name="Kocsube S."/>
            <person name="Kotiranta H."/>
            <person name="LaButti K.M."/>
            <person name="Lechner B.E."/>
            <person name="Liimatainen K."/>
            <person name="Lipzen A."/>
            <person name="Lukacs Z."/>
            <person name="Mihaltcheva S."/>
            <person name="Morgado L.N."/>
            <person name="Niskanen T."/>
            <person name="Noordeloos M.E."/>
            <person name="Ohm R.A."/>
            <person name="Ortiz-Santana B."/>
            <person name="Ovrebo C."/>
            <person name="Racz N."/>
            <person name="Riley R."/>
            <person name="Savchenko A."/>
            <person name="Shiryaev A."/>
            <person name="Soop K."/>
            <person name="Spirin V."/>
            <person name="Szebenyi C."/>
            <person name="Tomsovsky M."/>
            <person name="Tulloss R.E."/>
            <person name="Uehling J."/>
            <person name="Grigoriev I.V."/>
            <person name="Vagvolgyi C."/>
            <person name="Papp T."/>
            <person name="Martin F.M."/>
            <person name="Miettinen O."/>
            <person name="Hibbett D.S."/>
            <person name="Nagy L.G."/>
        </authorList>
    </citation>
    <scope>NUCLEOTIDE SEQUENCE [LARGE SCALE GENOMIC DNA]</scope>
    <source>
        <strain evidence="2 3">CBS 962.96</strain>
    </source>
</reference>
<dbReference type="EMBL" id="ML179350">
    <property type="protein sequence ID" value="THU89984.1"/>
    <property type="molecule type" value="Genomic_DNA"/>
</dbReference>